<dbReference type="Proteomes" id="UP000015106">
    <property type="component" value="Chromosome 6"/>
</dbReference>
<dbReference type="AlphaFoldDB" id="A0A8R7UMU7"/>
<proteinExistence type="predicted"/>
<keyword evidence="2" id="KW-1185">Reference proteome</keyword>
<dbReference type="EnsemblPlants" id="TuG1812G0600000376.01.T03">
    <property type="protein sequence ID" value="TuG1812G0600000376.01.T03"/>
    <property type="gene ID" value="TuG1812G0600000376.01"/>
</dbReference>
<reference evidence="1" key="2">
    <citation type="submission" date="2018-03" db="EMBL/GenBank/DDBJ databases">
        <title>The Triticum urartu genome reveals the dynamic nature of wheat genome evolution.</title>
        <authorList>
            <person name="Ling H."/>
            <person name="Ma B."/>
            <person name="Shi X."/>
            <person name="Liu H."/>
            <person name="Dong L."/>
            <person name="Sun H."/>
            <person name="Cao Y."/>
            <person name="Gao Q."/>
            <person name="Zheng S."/>
            <person name="Li Y."/>
            <person name="Yu Y."/>
            <person name="Du H."/>
            <person name="Qi M."/>
            <person name="Li Y."/>
            <person name="Yu H."/>
            <person name="Cui Y."/>
            <person name="Wang N."/>
            <person name="Chen C."/>
            <person name="Wu H."/>
            <person name="Zhao Y."/>
            <person name="Zhang J."/>
            <person name="Li Y."/>
            <person name="Zhou W."/>
            <person name="Zhang B."/>
            <person name="Hu W."/>
            <person name="Eijk M."/>
            <person name="Tang J."/>
            <person name="Witsenboer H."/>
            <person name="Zhao S."/>
            <person name="Li Z."/>
            <person name="Zhang A."/>
            <person name="Wang D."/>
            <person name="Liang C."/>
        </authorList>
    </citation>
    <scope>NUCLEOTIDE SEQUENCE [LARGE SCALE GENOMIC DNA]</scope>
    <source>
        <strain evidence="1">cv. G1812</strain>
    </source>
</reference>
<evidence type="ECO:0000313" key="1">
    <source>
        <dbReference type="EnsemblPlants" id="TuG1812G0600000376.01.T03"/>
    </source>
</evidence>
<dbReference type="Gramene" id="TuG1812G0600000376.01.T03">
    <property type="protein sequence ID" value="TuG1812G0600000376.01.T03"/>
    <property type="gene ID" value="TuG1812G0600000376.01"/>
</dbReference>
<evidence type="ECO:0000313" key="2">
    <source>
        <dbReference type="Proteomes" id="UP000015106"/>
    </source>
</evidence>
<sequence>LRLLLPVPLISLPGLPPQPSPQVRRCWSSRWLNATTGQQIGSLRPADPNPCGPDLSPVHVNYPKLGELWWLIIPFALTTLDH</sequence>
<organism evidence="1 2">
    <name type="scientific">Triticum urartu</name>
    <name type="common">Red wild einkorn</name>
    <name type="synonym">Crithodium urartu</name>
    <dbReference type="NCBI Taxonomy" id="4572"/>
    <lineage>
        <taxon>Eukaryota</taxon>
        <taxon>Viridiplantae</taxon>
        <taxon>Streptophyta</taxon>
        <taxon>Embryophyta</taxon>
        <taxon>Tracheophyta</taxon>
        <taxon>Spermatophyta</taxon>
        <taxon>Magnoliopsida</taxon>
        <taxon>Liliopsida</taxon>
        <taxon>Poales</taxon>
        <taxon>Poaceae</taxon>
        <taxon>BOP clade</taxon>
        <taxon>Pooideae</taxon>
        <taxon>Triticodae</taxon>
        <taxon>Triticeae</taxon>
        <taxon>Triticinae</taxon>
        <taxon>Triticum</taxon>
    </lineage>
</organism>
<protein>
    <submittedName>
        <fullName evidence="1">Uncharacterized protein</fullName>
    </submittedName>
</protein>
<accession>A0A8R7UMU7</accession>
<reference evidence="2" key="1">
    <citation type="journal article" date="2013" name="Nature">
        <title>Draft genome of the wheat A-genome progenitor Triticum urartu.</title>
        <authorList>
            <person name="Ling H.Q."/>
            <person name="Zhao S."/>
            <person name="Liu D."/>
            <person name="Wang J."/>
            <person name="Sun H."/>
            <person name="Zhang C."/>
            <person name="Fan H."/>
            <person name="Li D."/>
            <person name="Dong L."/>
            <person name="Tao Y."/>
            <person name="Gao C."/>
            <person name="Wu H."/>
            <person name="Li Y."/>
            <person name="Cui Y."/>
            <person name="Guo X."/>
            <person name="Zheng S."/>
            <person name="Wang B."/>
            <person name="Yu K."/>
            <person name="Liang Q."/>
            <person name="Yang W."/>
            <person name="Lou X."/>
            <person name="Chen J."/>
            <person name="Feng M."/>
            <person name="Jian J."/>
            <person name="Zhang X."/>
            <person name="Luo G."/>
            <person name="Jiang Y."/>
            <person name="Liu J."/>
            <person name="Wang Z."/>
            <person name="Sha Y."/>
            <person name="Zhang B."/>
            <person name="Wu H."/>
            <person name="Tang D."/>
            <person name="Shen Q."/>
            <person name="Xue P."/>
            <person name="Zou S."/>
            <person name="Wang X."/>
            <person name="Liu X."/>
            <person name="Wang F."/>
            <person name="Yang Y."/>
            <person name="An X."/>
            <person name="Dong Z."/>
            <person name="Zhang K."/>
            <person name="Zhang X."/>
            <person name="Luo M.C."/>
            <person name="Dvorak J."/>
            <person name="Tong Y."/>
            <person name="Wang J."/>
            <person name="Yang H."/>
            <person name="Li Z."/>
            <person name="Wang D."/>
            <person name="Zhang A."/>
            <person name="Wang J."/>
        </authorList>
    </citation>
    <scope>NUCLEOTIDE SEQUENCE</scope>
    <source>
        <strain evidence="2">cv. G1812</strain>
    </source>
</reference>
<reference evidence="1" key="3">
    <citation type="submission" date="2022-06" db="UniProtKB">
        <authorList>
            <consortium name="EnsemblPlants"/>
        </authorList>
    </citation>
    <scope>IDENTIFICATION</scope>
</reference>
<name>A0A8R7UMU7_TRIUA</name>